<keyword evidence="3" id="KW-1185">Reference proteome</keyword>
<proteinExistence type="predicted"/>
<gene>
    <name evidence="2" type="ORF">OF122_02435</name>
</gene>
<protein>
    <submittedName>
        <fullName evidence="2">NAD(P)-binding domain-containing protein</fullName>
    </submittedName>
</protein>
<sequence>MTMNDLPIAVIGAGPVGLAAAAHLFERNLVPVVFEAGRQAGSAISQWSHVHLFSPWKFNIDAASRALLEAEHWQHPDPEVQPTGGQLVEDYIAPLAAHPKLAPHIRYETTVVAISRLNRSRLDNADREKSPFVVIWNDRDGNRHRTLARAVIDASGTWHRPNPMGRDGLAVEGEHEYKDPIAYGIPDVLGKDRDVYAGKHTLVVGAGHSAINAVLDLLDLKIENPQTRISWATRSGGTDRLIGGGLNDALPGRGLLGHRAANAVRDGGVSLLSPFTINKVERTPHAFNVAGELGADAVNLAVDRLIVATGFRPDFSFLSELRLTLDPVVEATPALAPLIDPNFHSCGTVRPHGAVELAHPEPGFYIVGMKSYGRAPTFLLATGYEQVRSVVAMLAGDEEAALRVELELPETGICRTATAATISLNAKKEMTMNAPVKDEPQAAGCCGGPAPAGVEACCVKDADAKAAGESGCGCGSKPSAQVEPKAKPVACCD</sequence>
<dbReference type="Gene3D" id="3.50.50.60">
    <property type="entry name" value="FAD/NAD(P)-binding domain"/>
    <property type="match status" value="1"/>
</dbReference>
<dbReference type="Proteomes" id="UP001163882">
    <property type="component" value="Chromosome"/>
</dbReference>
<evidence type="ECO:0000256" key="1">
    <source>
        <dbReference type="ARBA" id="ARBA00023002"/>
    </source>
</evidence>
<dbReference type="PANTHER" id="PTHR43539">
    <property type="entry name" value="FLAVIN-BINDING MONOOXYGENASE-LIKE PROTEIN (AFU_ORTHOLOGUE AFUA_4G09220)"/>
    <property type="match status" value="1"/>
</dbReference>
<reference evidence="2" key="1">
    <citation type="submission" date="2022-10" db="EMBL/GenBank/DDBJ databases">
        <title>YIM 151497 complete genome.</title>
        <authorList>
            <person name="Chen X."/>
        </authorList>
    </citation>
    <scope>NUCLEOTIDE SEQUENCE</scope>
    <source>
        <strain evidence="2">YIM 151497</strain>
    </source>
</reference>
<accession>A0ABY6ITZ5</accession>
<dbReference type="EMBL" id="CP107716">
    <property type="protein sequence ID" value="UYQ72660.1"/>
    <property type="molecule type" value="Genomic_DNA"/>
</dbReference>
<keyword evidence="1" id="KW-0560">Oxidoreductase</keyword>
<dbReference type="PRINTS" id="PR00368">
    <property type="entry name" value="FADPNR"/>
</dbReference>
<organism evidence="2 3">
    <name type="scientific">Pelagibacterium flavum</name>
    <dbReference type="NCBI Taxonomy" id="2984530"/>
    <lineage>
        <taxon>Bacteria</taxon>
        <taxon>Pseudomonadati</taxon>
        <taxon>Pseudomonadota</taxon>
        <taxon>Alphaproteobacteria</taxon>
        <taxon>Hyphomicrobiales</taxon>
        <taxon>Devosiaceae</taxon>
        <taxon>Pelagibacterium</taxon>
    </lineage>
</organism>
<dbReference type="Pfam" id="PF13738">
    <property type="entry name" value="Pyr_redox_3"/>
    <property type="match status" value="1"/>
</dbReference>
<dbReference type="InterPro" id="IPR036188">
    <property type="entry name" value="FAD/NAD-bd_sf"/>
</dbReference>
<name>A0ABY6ITZ5_9HYPH</name>
<dbReference type="PANTHER" id="PTHR43539:SF78">
    <property type="entry name" value="FLAVIN-CONTAINING MONOOXYGENASE"/>
    <property type="match status" value="1"/>
</dbReference>
<dbReference type="InterPro" id="IPR050982">
    <property type="entry name" value="Auxin_biosynth/cation_transpt"/>
</dbReference>
<dbReference type="SUPFAM" id="SSF51905">
    <property type="entry name" value="FAD/NAD(P)-binding domain"/>
    <property type="match status" value="1"/>
</dbReference>
<evidence type="ECO:0000313" key="2">
    <source>
        <dbReference type="EMBL" id="UYQ72660.1"/>
    </source>
</evidence>
<evidence type="ECO:0000313" key="3">
    <source>
        <dbReference type="Proteomes" id="UP001163882"/>
    </source>
</evidence>